<protein>
    <submittedName>
        <fullName evidence="3">Uncharacterized protein</fullName>
    </submittedName>
</protein>
<keyword evidence="2" id="KW-0812">Transmembrane</keyword>
<keyword evidence="2" id="KW-0472">Membrane</keyword>
<evidence type="ECO:0000256" key="1">
    <source>
        <dbReference type="SAM" id="MobiDB-lite"/>
    </source>
</evidence>
<name>A0A9Q8Z5Z6_CURCL</name>
<feature type="transmembrane region" description="Helical" evidence="2">
    <location>
        <begin position="127"/>
        <end position="153"/>
    </location>
</feature>
<dbReference type="VEuPathDB" id="FungiDB:yc1106_03730"/>
<keyword evidence="4" id="KW-1185">Reference proteome</keyword>
<sequence>MASKEPDAKVNLSASMSSPSNEPTTPNEKSIPDSIKSFQEFLSFVLSLSIFGASTFAVIVSEIANPNDLRPSPRFSRETVRNFLGIAWLLFVFALAVVAASMSILSYQQENSRIGFDSLWRRTWERLGLIASSLIQISVIAAFLFLSLALVAYTEAVGWVAVALSSITAAFAFVSLAAQWITQAKHPNAKPAYNPIHLTRAD</sequence>
<keyword evidence="2" id="KW-1133">Transmembrane helix</keyword>
<evidence type="ECO:0000256" key="2">
    <source>
        <dbReference type="SAM" id="Phobius"/>
    </source>
</evidence>
<gene>
    <name evidence="3" type="ORF">yc1106_03730</name>
</gene>
<accession>A0A9Q8Z5Z6</accession>
<proteinExistence type="predicted"/>
<feature type="region of interest" description="Disordered" evidence="1">
    <location>
        <begin position="1"/>
        <end position="30"/>
    </location>
</feature>
<dbReference type="EMBL" id="CP089276">
    <property type="protein sequence ID" value="USP76456.1"/>
    <property type="molecule type" value="Genomic_DNA"/>
</dbReference>
<dbReference type="AlphaFoldDB" id="A0A9Q8Z5Z6"/>
<reference evidence="3" key="1">
    <citation type="submission" date="2021-12" db="EMBL/GenBank/DDBJ databases">
        <title>Curvularia clavata genome.</title>
        <authorList>
            <person name="Cao Y."/>
        </authorList>
    </citation>
    <scope>NUCLEOTIDE SEQUENCE</scope>
    <source>
        <strain evidence="3">Yc1106</strain>
    </source>
</reference>
<feature type="transmembrane region" description="Helical" evidence="2">
    <location>
        <begin position="83"/>
        <end position="107"/>
    </location>
</feature>
<evidence type="ECO:0000313" key="3">
    <source>
        <dbReference type="EMBL" id="USP76456.1"/>
    </source>
</evidence>
<dbReference type="Proteomes" id="UP001056012">
    <property type="component" value="Chromosome 3"/>
</dbReference>
<evidence type="ECO:0000313" key="4">
    <source>
        <dbReference type="Proteomes" id="UP001056012"/>
    </source>
</evidence>
<feature type="transmembrane region" description="Helical" evidence="2">
    <location>
        <begin position="159"/>
        <end position="181"/>
    </location>
</feature>
<feature type="compositionally biased region" description="Polar residues" evidence="1">
    <location>
        <begin position="12"/>
        <end position="28"/>
    </location>
</feature>
<organism evidence="3 4">
    <name type="scientific">Curvularia clavata</name>
    <dbReference type="NCBI Taxonomy" id="95742"/>
    <lineage>
        <taxon>Eukaryota</taxon>
        <taxon>Fungi</taxon>
        <taxon>Dikarya</taxon>
        <taxon>Ascomycota</taxon>
        <taxon>Pezizomycotina</taxon>
        <taxon>Dothideomycetes</taxon>
        <taxon>Pleosporomycetidae</taxon>
        <taxon>Pleosporales</taxon>
        <taxon>Pleosporineae</taxon>
        <taxon>Pleosporaceae</taxon>
        <taxon>Curvularia</taxon>
    </lineage>
</organism>
<dbReference type="OrthoDB" id="3599804at2759"/>
<feature type="transmembrane region" description="Helical" evidence="2">
    <location>
        <begin position="41"/>
        <end position="63"/>
    </location>
</feature>